<evidence type="ECO:0008006" key="7">
    <source>
        <dbReference type="Google" id="ProtNLM"/>
    </source>
</evidence>
<organism evidence="5 6">
    <name type="scientific">Paraburkholderia youngii</name>
    <dbReference type="NCBI Taxonomy" id="2782701"/>
    <lineage>
        <taxon>Bacteria</taxon>
        <taxon>Pseudomonadati</taxon>
        <taxon>Pseudomonadota</taxon>
        <taxon>Betaproteobacteria</taxon>
        <taxon>Burkholderiales</taxon>
        <taxon>Burkholderiaceae</taxon>
        <taxon>Paraburkholderia</taxon>
    </lineage>
</organism>
<keyword evidence="1" id="KW-0645">Protease</keyword>
<evidence type="ECO:0000256" key="2">
    <source>
        <dbReference type="ARBA" id="ARBA00022801"/>
    </source>
</evidence>
<reference evidence="5 6" key="1">
    <citation type="submission" date="2019-08" db="EMBL/GenBank/DDBJ databases">
        <title>Paraburkholderia simonii sp. nov. and P. youngii sp. nov. Brazilian and Mexican Mimosa-associated rhizobia.</title>
        <authorList>
            <person name="Mavima L."/>
            <person name="Beukes C.W."/>
            <person name="Palmer M."/>
            <person name="De Meyer S.E."/>
            <person name="James E.K."/>
            <person name="Maluk M."/>
            <person name="Avontuur J.R."/>
            <person name="Chan W.Y."/>
            <person name="Venter S.N."/>
            <person name="Steenkamp E.T."/>
        </authorList>
    </citation>
    <scope>NUCLEOTIDE SEQUENCE [LARGE SCALE GENOMIC DNA]</scope>
    <source>
        <strain evidence="5 6">JPY454</strain>
    </source>
</reference>
<dbReference type="Gene3D" id="3.40.50.200">
    <property type="entry name" value="Peptidase S8/S53 domain"/>
    <property type="match status" value="1"/>
</dbReference>
<dbReference type="PROSITE" id="PS00138">
    <property type="entry name" value="SUBTILASE_SER"/>
    <property type="match status" value="1"/>
</dbReference>
<keyword evidence="3" id="KW-0720">Serine protease</keyword>
<dbReference type="InterPro" id="IPR023828">
    <property type="entry name" value="Peptidase_S8_Ser-AS"/>
</dbReference>
<evidence type="ECO:0000256" key="3">
    <source>
        <dbReference type="ARBA" id="ARBA00022825"/>
    </source>
</evidence>
<gene>
    <name evidence="5" type="ORF">FSB64_40570</name>
</gene>
<dbReference type="InterPro" id="IPR036852">
    <property type="entry name" value="Peptidase_S8/S53_dom_sf"/>
</dbReference>
<proteinExistence type="inferred from homology"/>
<comment type="similarity">
    <text evidence="4">Belongs to the peptidase S8 family.</text>
</comment>
<protein>
    <recommendedName>
        <fullName evidence="7">Peptidase S8/S53 domain-containing protein</fullName>
    </recommendedName>
</protein>
<comment type="caution">
    <text evidence="4">Lacks conserved residue(s) required for the propagation of feature annotation.</text>
</comment>
<name>A0ABX2NZ77_9BURK</name>
<evidence type="ECO:0000313" key="6">
    <source>
        <dbReference type="Proteomes" id="UP000821598"/>
    </source>
</evidence>
<evidence type="ECO:0000256" key="1">
    <source>
        <dbReference type="ARBA" id="ARBA00022670"/>
    </source>
</evidence>
<comment type="caution">
    <text evidence="5">The sequence shown here is derived from an EMBL/GenBank/DDBJ whole genome shotgun (WGS) entry which is preliminary data.</text>
</comment>
<dbReference type="EMBL" id="VOMC01000129">
    <property type="protein sequence ID" value="NVI09749.1"/>
    <property type="molecule type" value="Genomic_DNA"/>
</dbReference>
<evidence type="ECO:0000256" key="4">
    <source>
        <dbReference type="PROSITE-ProRule" id="PRU01240"/>
    </source>
</evidence>
<dbReference type="PROSITE" id="PS51892">
    <property type="entry name" value="SUBTILASE"/>
    <property type="match status" value="1"/>
</dbReference>
<sequence length="98" mass="10615">MDKPDWQSLVYGASTDDKRDIPDVSVFGGSYANKIYAIVCTVYTTVDKRTKKSTTHDGCADLAANKSDYSPEGMVGTSLSTPMFAGIQALVNQKEKGR</sequence>
<evidence type="ECO:0000313" key="5">
    <source>
        <dbReference type="EMBL" id="NVI09749.1"/>
    </source>
</evidence>
<dbReference type="RefSeq" id="WP_176370054.1">
    <property type="nucleotide sequence ID" value="NZ_JBNDMS010000003.1"/>
</dbReference>
<accession>A0ABX2NZ77</accession>
<keyword evidence="6" id="KW-1185">Reference proteome</keyword>
<keyword evidence="2" id="KW-0378">Hydrolase</keyword>
<dbReference type="SUPFAM" id="SSF52743">
    <property type="entry name" value="Subtilisin-like"/>
    <property type="match status" value="1"/>
</dbReference>
<dbReference type="Proteomes" id="UP000821598">
    <property type="component" value="Unassembled WGS sequence"/>
</dbReference>